<dbReference type="EMBL" id="JACRSU010000001">
    <property type="protein sequence ID" value="MBC8540042.1"/>
    <property type="molecule type" value="Genomic_DNA"/>
</dbReference>
<dbReference type="SMART" id="SM00419">
    <property type="entry name" value="HTH_CRP"/>
    <property type="match status" value="1"/>
</dbReference>
<evidence type="ECO:0000313" key="6">
    <source>
        <dbReference type="Proteomes" id="UP000611762"/>
    </source>
</evidence>
<dbReference type="GO" id="GO:0003677">
    <property type="term" value="F:DNA binding"/>
    <property type="evidence" value="ECO:0007669"/>
    <property type="project" value="UniProtKB-KW"/>
</dbReference>
<accession>A0A926DLQ2</accession>
<dbReference type="SUPFAM" id="SSF46785">
    <property type="entry name" value="Winged helix' DNA-binding domain"/>
    <property type="match status" value="1"/>
</dbReference>
<dbReference type="Gene3D" id="2.60.120.10">
    <property type="entry name" value="Jelly Rolls"/>
    <property type="match status" value="1"/>
</dbReference>
<reference evidence="5" key="1">
    <citation type="submission" date="2020-08" db="EMBL/GenBank/DDBJ databases">
        <title>Genome public.</title>
        <authorList>
            <person name="Liu C."/>
            <person name="Sun Q."/>
        </authorList>
    </citation>
    <scope>NUCLEOTIDE SEQUENCE</scope>
    <source>
        <strain evidence="5">H8</strain>
    </source>
</reference>
<dbReference type="Gene3D" id="1.10.10.10">
    <property type="entry name" value="Winged helix-like DNA-binding domain superfamily/Winged helix DNA-binding domain"/>
    <property type="match status" value="1"/>
</dbReference>
<keyword evidence="2" id="KW-0238">DNA-binding</keyword>
<keyword evidence="6" id="KW-1185">Reference proteome</keyword>
<feature type="domain" description="HTH crp-type" evidence="4">
    <location>
        <begin position="148"/>
        <end position="214"/>
    </location>
</feature>
<dbReference type="SUPFAM" id="SSF51206">
    <property type="entry name" value="cAMP-binding domain-like"/>
    <property type="match status" value="1"/>
</dbReference>
<evidence type="ECO:0000313" key="5">
    <source>
        <dbReference type="EMBL" id="MBC8540042.1"/>
    </source>
</evidence>
<sequence>MTELTVLKKLPFWEQLSKDEKELVQASSSVRHYSKNQIIHNCETDCLGLTMVLSGELRTCILSEEGREITLYRLQQEELCVLTASCAVNQITFDTQMSASKDCDLLVINTAAFERLTRQNIYVRCFMYELLTERFSSVMWTMQMILFKGYDRRLASFLLDEYKRTGLRNIKMTHEQIALHTNSAREVVARMLKRFASDGLVAYKRGCITLKDIDALRQLN</sequence>
<keyword evidence="3" id="KW-0804">Transcription</keyword>
<evidence type="ECO:0000259" key="4">
    <source>
        <dbReference type="PROSITE" id="PS51063"/>
    </source>
</evidence>
<proteinExistence type="predicted"/>
<organism evidence="5 6">
    <name type="scientific">Congzhengia minquanensis</name>
    <dbReference type="NCBI Taxonomy" id="2763657"/>
    <lineage>
        <taxon>Bacteria</taxon>
        <taxon>Bacillati</taxon>
        <taxon>Bacillota</taxon>
        <taxon>Clostridia</taxon>
        <taxon>Eubacteriales</taxon>
        <taxon>Oscillospiraceae</taxon>
        <taxon>Congzhengia</taxon>
    </lineage>
</organism>
<comment type="caution">
    <text evidence="5">The sequence shown here is derived from an EMBL/GenBank/DDBJ whole genome shotgun (WGS) entry which is preliminary data.</text>
</comment>
<dbReference type="Pfam" id="PF00027">
    <property type="entry name" value="cNMP_binding"/>
    <property type="match status" value="1"/>
</dbReference>
<dbReference type="PROSITE" id="PS51063">
    <property type="entry name" value="HTH_CRP_2"/>
    <property type="match status" value="1"/>
</dbReference>
<dbReference type="RefSeq" id="WP_249311177.1">
    <property type="nucleotide sequence ID" value="NZ_JACRSU010000001.1"/>
</dbReference>
<dbReference type="Pfam" id="PF13545">
    <property type="entry name" value="HTH_Crp_2"/>
    <property type="match status" value="1"/>
</dbReference>
<protein>
    <submittedName>
        <fullName evidence="5">Crp/Fnr family transcriptional regulator</fullName>
    </submittedName>
</protein>
<keyword evidence="1" id="KW-0805">Transcription regulation</keyword>
<dbReference type="GO" id="GO:0006355">
    <property type="term" value="P:regulation of DNA-templated transcription"/>
    <property type="evidence" value="ECO:0007669"/>
    <property type="project" value="InterPro"/>
</dbReference>
<dbReference type="InterPro" id="IPR018490">
    <property type="entry name" value="cNMP-bd_dom_sf"/>
</dbReference>
<evidence type="ECO:0000256" key="3">
    <source>
        <dbReference type="ARBA" id="ARBA00023163"/>
    </source>
</evidence>
<dbReference type="InterPro" id="IPR014710">
    <property type="entry name" value="RmlC-like_jellyroll"/>
</dbReference>
<dbReference type="InterPro" id="IPR012318">
    <property type="entry name" value="HTH_CRP"/>
</dbReference>
<evidence type="ECO:0000256" key="2">
    <source>
        <dbReference type="ARBA" id="ARBA00023125"/>
    </source>
</evidence>
<evidence type="ECO:0000256" key="1">
    <source>
        <dbReference type="ARBA" id="ARBA00023015"/>
    </source>
</evidence>
<dbReference type="Proteomes" id="UP000611762">
    <property type="component" value="Unassembled WGS sequence"/>
</dbReference>
<name>A0A926DLQ2_9FIRM</name>
<dbReference type="InterPro" id="IPR036390">
    <property type="entry name" value="WH_DNA-bd_sf"/>
</dbReference>
<dbReference type="InterPro" id="IPR036388">
    <property type="entry name" value="WH-like_DNA-bd_sf"/>
</dbReference>
<dbReference type="AlphaFoldDB" id="A0A926DLQ2"/>
<dbReference type="CDD" id="cd00038">
    <property type="entry name" value="CAP_ED"/>
    <property type="match status" value="1"/>
</dbReference>
<dbReference type="InterPro" id="IPR000595">
    <property type="entry name" value="cNMP-bd_dom"/>
</dbReference>
<gene>
    <name evidence="5" type="ORF">H8698_03505</name>
</gene>